<proteinExistence type="predicted"/>
<comment type="caution">
    <text evidence="1">The sequence shown here is derived from an EMBL/GenBank/DDBJ whole genome shotgun (WGS) entry which is preliminary data.</text>
</comment>
<protein>
    <submittedName>
        <fullName evidence="1">Uncharacterized protein</fullName>
    </submittedName>
</protein>
<organism evidence="1 2">
    <name type="scientific">Dreissena polymorpha</name>
    <name type="common">Zebra mussel</name>
    <name type="synonym">Mytilus polymorpha</name>
    <dbReference type="NCBI Taxonomy" id="45954"/>
    <lineage>
        <taxon>Eukaryota</taxon>
        <taxon>Metazoa</taxon>
        <taxon>Spiralia</taxon>
        <taxon>Lophotrochozoa</taxon>
        <taxon>Mollusca</taxon>
        <taxon>Bivalvia</taxon>
        <taxon>Autobranchia</taxon>
        <taxon>Heteroconchia</taxon>
        <taxon>Euheterodonta</taxon>
        <taxon>Imparidentia</taxon>
        <taxon>Neoheterodontei</taxon>
        <taxon>Myida</taxon>
        <taxon>Dreissenoidea</taxon>
        <taxon>Dreissenidae</taxon>
        <taxon>Dreissena</taxon>
    </lineage>
</organism>
<accession>A0A9D4NA82</accession>
<name>A0A9D4NA82_DREPO</name>
<sequence length="78" mass="8389">MVSIGIVLYNLFASQVTETSGPTVSSAQQHGASPQLFIEDGRGDYIPQSLSSWGVSQRAAEIALSAYIPGTRNQYRLT</sequence>
<reference evidence="1" key="1">
    <citation type="journal article" date="2019" name="bioRxiv">
        <title>The Genome of the Zebra Mussel, Dreissena polymorpha: A Resource for Invasive Species Research.</title>
        <authorList>
            <person name="McCartney M.A."/>
            <person name="Auch B."/>
            <person name="Kono T."/>
            <person name="Mallez S."/>
            <person name="Zhang Y."/>
            <person name="Obille A."/>
            <person name="Becker A."/>
            <person name="Abrahante J.E."/>
            <person name="Garbe J."/>
            <person name="Badalamenti J.P."/>
            <person name="Herman A."/>
            <person name="Mangelson H."/>
            <person name="Liachko I."/>
            <person name="Sullivan S."/>
            <person name="Sone E.D."/>
            <person name="Koren S."/>
            <person name="Silverstein K.A.T."/>
            <person name="Beckman K.B."/>
            <person name="Gohl D.M."/>
        </authorList>
    </citation>
    <scope>NUCLEOTIDE SEQUENCE</scope>
    <source>
        <strain evidence="1">Duluth1</strain>
        <tissue evidence="1">Whole animal</tissue>
    </source>
</reference>
<dbReference type="AlphaFoldDB" id="A0A9D4NA82"/>
<gene>
    <name evidence="1" type="ORF">DPMN_014735</name>
</gene>
<dbReference type="EMBL" id="JAIWYP010000001">
    <property type="protein sequence ID" value="KAH3890650.1"/>
    <property type="molecule type" value="Genomic_DNA"/>
</dbReference>
<evidence type="ECO:0000313" key="2">
    <source>
        <dbReference type="Proteomes" id="UP000828390"/>
    </source>
</evidence>
<evidence type="ECO:0000313" key="1">
    <source>
        <dbReference type="EMBL" id="KAH3890650.1"/>
    </source>
</evidence>
<reference evidence="1" key="2">
    <citation type="submission" date="2020-11" db="EMBL/GenBank/DDBJ databases">
        <authorList>
            <person name="McCartney M.A."/>
            <person name="Auch B."/>
            <person name="Kono T."/>
            <person name="Mallez S."/>
            <person name="Becker A."/>
            <person name="Gohl D.M."/>
            <person name="Silverstein K.A.T."/>
            <person name="Koren S."/>
            <person name="Bechman K.B."/>
            <person name="Herman A."/>
            <person name="Abrahante J.E."/>
            <person name="Garbe J."/>
        </authorList>
    </citation>
    <scope>NUCLEOTIDE SEQUENCE</scope>
    <source>
        <strain evidence="1">Duluth1</strain>
        <tissue evidence="1">Whole animal</tissue>
    </source>
</reference>
<keyword evidence="2" id="KW-1185">Reference proteome</keyword>
<dbReference type="Proteomes" id="UP000828390">
    <property type="component" value="Unassembled WGS sequence"/>
</dbReference>